<dbReference type="PIRSF" id="PIRSF000337">
    <property type="entry name" value="NTA_MOA"/>
    <property type="match status" value="1"/>
</dbReference>
<keyword evidence="4 6" id="KW-0503">Monooxygenase</keyword>
<keyword evidence="3 6" id="KW-0560">Oxidoreductase</keyword>
<sequence>MSNMHIGILIYGVGHHLAAWKAHDSQIHRLGDISYYQSLAQTCERGKFDMIFFADNQAFNATHENVMPAMWLDPIVKLSAISQVTNNVGLVCTISGTFMNPYHVARQIQSLQHISKGRMGWNLVTSMTDEEAKNHSMEYLPAHAQRYEKAREFGTIIDKLFESWDEKDFIYNKENHQMIKYQNIQPINHMGKYFQVRGPLSTPNSKYGKPIAMQAGASDEGLKLAAEQADAVFSVSWNISMAKRYRERLKQAEKKEGRKNKIKVLPGLVTYVAETEEEAYAKKQALDNMLDIASSLKILEFFIHQDTSGWDLDAKVPDLPPLASFTGPKGRYETVLEIIKDKDPTVRELLGYLAAGGGHLTLIGTPEMIVDELEKWLKEGVADGFNLMPPTLPNSLDDFVELIIPELQSRGLFREDYHTFTLREHLEI</sequence>
<proteinExistence type="predicted"/>
<dbReference type="GO" id="GO:0004497">
    <property type="term" value="F:monooxygenase activity"/>
    <property type="evidence" value="ECO:0007669"/>
    <property type="project" value="UniProtKB-KW"/>
</dbReference>
<feature type="domain" description="Luciferase-like" evidence="5">
    <location>
        <begin position="23"/>
        <end position="380"/>
    </location>
</feature>
<dbReference type="InterPro" id="IPR011251">
    <property type="entry name" value="Luciferase-like_dom"/>
</dbReference>
<dbReference type="EC" id="1.14.-.-" evidence="6"/>
<accession>A0AAJ4PCR4</accession>
<name>A0AAJ4PCR4_9STAP</name>
<dbReference type="Proteomes" id="UP000826802">
    <property type="component" value="Chromosome"/>
</dbReference>
<evidence type="ECO:0000256" key="3">
    <source>
        <dbReference type="ARBA" id="ARBA00023002"/>
    </source>
</evidence>
<reference evidence="6 7" key="1">
    <citation type="submission" date="2021-07" db="EMBL/GenBank/DDBJ databases">
        <title>Prevalence and characterization of methicillin-resistant Macrococcus spp. in food producing animals and meat in Switzerland in 2019.</title>
        <authorList>
            <person name="Keller J.E."/>
            <person name="Schwendener S."/>
            <person name="Neuenschwander J."/>
            <person name="Overesch G."/>
            <person name="Perreten V."/>
        </authorList>
    </citation>
    <scope>NUCLEOTIDE SEQUENCE [LARGE SCALE GENOMIC DNA]</scope>
    <source>
        <strain evidence="6 7">19Msa0936</strain>
    </source>
</reference>
<evidence type="ECO:0000313" key="7">
    <source>
        <dbReference type="Proteomes" id="UP000826802"/>
    </source>
</evidence>
<dbReference type="NCBIfam" id="TIGR03860">
    <property type="entry name" value="FMN_nitrolo"/>
    <property type="match status" value="1"/>
</dbReference>
<dbReference type="InterPro" id="IPR016215">
    <property type="entry name" value="NTA_MOA"/>
</dbReference>
<evidence type="ECO:0000313" key="6">
    <source>
        <dbReference type="EMBL" id="QYA43351.1"/>
    </source>
</evidence>
<protein>
    <submittedName>
        <fullName evidence="6">NtaA/DmoA family FMN-dependent monooxygenase</fullName>
        <ecNumber evidence="6">1.14.-.-</ecNumber>
    </submittedName>
</protein>
<dbReference type="InterPro" id="IPR051260">
    <property type="entry name" value="Diverse_substr_monoxygenases"/>
</dbReference>
<evidence type="ECO:0000256" key="4">
    <source>
        <dbReference type="ARBA" id="ARBA00023033"/>
    </source>
</evidence>
<evidence type="ECO:0000259" key="5">
    <source>
        <dbReference type="Pfam" id="PF00296"/>
    </source>
</evidence>
<dbReference type="EMBL" id="CP079981">
    <property type="protein sequence ID" value="QYA43351.1"/>
    <property type="molecule type" value="Genomic_DNA"/>
</dbReference>
<dbReference type="RefSeq" id="WP_219503937.1">
    <property type="nucleotide sequence ID" value="NZ_CP079981.1"/>
</dbReference>
<dbReference type="PANTHER" id="PTHR30011:SF16">
    <property type="entry name" value="C2H2 FINGER DOMAIN TRANSCRIPTION FACTOR (EUROFUNG)-RELATED"/>
    <property type="match status" value="1"/>
</dbReference>
<keyword evidence="1" id="KW-0285">Flavoprotein</keyword>
<dbReference type="GO" id="GO:0016705">
    <property type="term" value="F:oxidoreductase activity, acting on paired donors, with incorporation or reduction of molecular oxygen"/>
    <property type="evidence" value="ECO:0007669"/>
    <property type="project" value="InterPro"/>
</dbReference>
<keyword evidence="2" id="KW-0288">FMN</keyword>
<dbReference type="CDD" id="cd01095">
    <property type="entry name" value="Nitrilotriacetate_monoxgenase"/>
    <property type="match status" value="1"/>
</dbReference>
<gene>
    <name evidence="6" type="ORF">KYI11_05435</name>
</gene>
<evidence type="ECO:0000256" key="2">
    <source>
        <dbReference type="ARBA" id="ARBA00022643"/>
    </source>
</evidence>
<dbReference type="Pfam" id="PF00296">
    <property type="entry name" value="Bac_luciferase"/>
    <property type="match status" value="1"/>
</dbReference>
<dbReference type="PANTHER" id="PTHR30011">
    <property type="entry name" value="ALKANESULFONATE MONOOXYGENASE-RELATED"/>
    <property type="match status" value="1"/>
</dbReference>
<organism evidence="6 7">
    <name type="scientific">Macrococcoides bohemicum</name>
    <dbReference type="NCBI Taxonomy" id="1903056"/>
    <lineage>
        <taxon>Bacteria</taxon>
        <taxon>Bacillati</taxon>
        <taxon>Bacillota</taxon>
        <taxon>Bacilli</taxon>
        <taxon>Bacillales</taxon>
        <taxon>Staphylococcaceae</taxon>
        <taxon>Macrococcoides</taxon>
    </lineage>
</organism>
<dbReference type="AlphaFoldDB" id="A0AAJ4PCR4"/>
<keyword evidence="7" id="KW-1185">Reference proteome</keyword>
<evidence type="ECO:0000256" key="1">
    <source>
        <dbReference type="ARBA" id="ARBA00022630"/>
    </source>
</evidence>